<keyword evidence="10 12" id="KW-0472">Membrane</keyword>
<dbReference type="GO" id="GO:0005743">
    <property type="term" value="C:mitochondrial inner membrane"/>
    <property type="evidence" value="ECO:0007669"/>
    <property type="project" value="UniProtKB-SubCell"/>
</dbReference>
<gene>
    <name evidence="13" type="ORF">L210DRAFT_3618977</name>
</gene>
<protein>
    <recommendedName>
        <fullName evidence="4">Cytochrome c oxidase assembly protein COX16, mitochondrial</fullName>
    </recommendedName>
    <alternativeName>
        <fullName evidence="5">Cytochrome c oxidase assembly protein cox16, mitochondrial</fullName>
    </alternativeName>
</protein>
<comment type="function">
    <text evidence="1">Required for the assembly of the mitochondrial respiratory chain complex IV (CIV), also known as cytochrome c oxidase. May participate in merging the COX1 and COX2 assembly lines.</text>
</comment>
<evidence type="ECO:0000256" key="5">
    <source>
        <dbReference type="ARBA" id="ARBA00019222"/>
    </source>
</evidence>
<keyword evidence="9" id="KW-0496">Mitochondrion</keyword>
<sequence>MPTFQTNPLNPSPLQTRLKRHPVLFGIPFILIMVGASFGLQSFTQIRYDLHDKKIKQLSREEALGLNRSKKRFDIREEYYKLSAVGEQDWEPKRIARPRDVPEWGVPPTRPDVFPDQLPPTKAK</sequence>
<evidence type="ECO:0000256" key="2">
    <source>
        <dbReference type="ARBA" id="ARBA00004434"/>
    </source>
</evidence>
<reference evidence="13" key="1">
    <citation type="submission" date="2019-10" db="EMBL/GenBank/DDBJ databases">
        <authorList>
            <consortium name="DOE Joint Genome Institute"/>
            <person name="Kuo A."/>
            <person name="Miyauchi S."/>
            <person name="Kiss E."/>
            <person name="Drula E."/>
            <person name="Kohler A."/>
            <person name="Sanchez-Garcia M."/>
            <person name="Andreopoulos B."/>
            <person name="Barry K.W."/>
            <person name="Bonito G."/>
            <person name="Buee M."/>
            <person name="Carver A."/>
            <person name="Chen C."/>
            <person name="Cichocki N."/>
            <person name="Clum A."/>
            <person name="Culley D."/>
            <person name="Crous P.W."/>
            <person name="Fauchery L."/>
            <person name="Girlanda M."/>
            <person name="Hayes R."/>
            <person name="Keri Z."/>
            <person name="LaButti K."/>
            <person name="Lipzen A."/>
            <person name="Lombard V."/>
            <person name="Magnuson J."/>
            <person name="Maillard F."/>
            <person name="Morin E."/>
            <person name="Murat C."/>
            <person name="Nolan M."/>
            <person name="Ohm R."/>
            <person name="Pangilinan J."/>
            <person name="Pereira M."/>
            <person name="Perotto S."/>
            <person name="Peter M."/>
            <person name="Riley R."/>
            <person name="Sitrit Y."/>
            <person name="Stielow B."/>
            <person name="Szollosi G."/>
            <person name="Zifcakova L."/>
            <person name="Stursova M."/>
            <person name="Spatafora J.W."/>
            <person name="Tedersoo L."/>
            <person name="Vaario L.-M."/>
            <person name="Yamada A."/>
            <person name="Yan M."/>
            <person name="Wang P."/>
            <person name="Xu J."/>
            <person name="Bruns T."/>
            <person name="Baldrian P."/>
            <person name="Vilgalys R."/>
            <person name="Henrissat B."/>
            <person name="Grigoriev I.V."/>
            <person name="Hibbett D."/>
            <person name="Nagy L.G."/>
            <person name="Martin F.M."/>
        </authorList>
    </citation>
    <scope>NUCLEOTIDE SEQUENCE</scope>
    <source>
        <strain evidence="13">BED1</strain>
    </source>
</reference>
<evidence type="ECO:0000256" key="12">
    <source>
        <dbReference type="SAM" id="Phobius"/>
    </source>
</evidence>
<dbReference type="Proteomes" id="UP001194468">
    <property type="component" value="Unassembled WGS sequence"/>
</dbReference>
<evidence type="ECO:0000256" key="6">
    <source>
        <dbReference type="ARBA" id="ARBA00022692"/>
    </source>
</evidence>
<name>A0AAD4C2C9_BOLED</name>
<evidence type="ECO:0000256" key="8">
    <source>
        <dbReference type="ARBA" id="ARBA00022989"/>
    </source>
</evidence>
<feature type="transmembrane region" description="Helical" evidence="12">
    <location>
        <begin position="23"/>
        <end position="44"/>
    </location>
</feature>
<comment type="similarity">
    <text evidence="3">Belongs to the COX16 family.</text>
</comment>
<dbReference type="PANTHER" id="PTHR17130:SF14">
    <property type="entry name" value="CYTOCHROME C OXIDASE ASSEMBLY PROTEIN COX16 HOMOLOG, MITOCHONDRIAL"/>
    <property type="match status" value="1"/>
</dbReference>
<proteinExistence type="inferred from homology"/>
<dbReference type="EMBL" id="WHUW01000004">
    <property type="protein sequence ID" value="KAF8447215.1"/>
    <property type="molecule type" value="Genomic_DNA"/>
</dbReference>
<evidence type="ECO:0000256" key="7">
    <source>
        <dbReference type="ARBA" id="ARBA00022792"/>
    </source>
</evidence>
<dbReference type="GO" id="GO:0033617">
    <property type="term" value="P:mitochondrial respiratory chain complex IV assembly"/>
    <property type="evidence" value="ECO:0007669"/>
    <property type="project" value="TreeGrafter"/>
</dbReference>
<evidence type="ECO:0000313" key="13">
    <source>
        <dbReference type="EMBL" id="KAF8447215.1"/>
    </source>
</evidence>
<comment type="subcellular location">
    <subcellularLocation>
        <location evidence="2">Mitochondrion inner membrane</location>
        <topology evidence="2">Single-pass membrane protein</topology>
    </subcellularLocation>
</comment>
<evidence type="ECO:0000256" key="9">
    <source>
        <dbReference type="ARBA" id="ARBA00023128"/>
    </source>
</evidence>
<reference evidence="13" key="2">
    <citation type="journal article" date="2020" name="Nat. Commun.">
        <title>Large-scale genome sequencing of mycorrhizal fungi provides insights into the early evolution of symbiotic traits.</title>
        <authorList>
            <person name="Miyauchi S."/>
            <person name="Kiss E."/>
            <person name="Kuo A."/>
            <person name="Drula E."/>
            <person name="Kohler A."/>
            <person name="Sanchez-Garcia M."/>
            <person name="Morin E."/>
            <person name="Andreopoulos B."/>
            <person name="Barry K.W."/>
            <person name="Bonito G."/>
            <person name="Buee M."/>
            <person name="Carver A."/>
            <person name="Chen C."/>
            <person name="Cichocki N."/>
            <person name="Clum A."/>
            <person name="Culley D."/>
            <person name="Crous P.W."/>
            <person name="Fauchery L."/>
            <person name="Girlanda M."/>
            <person name="Hayes R.D."/>
            <person name="Keri Z."/>
            <person name="LaButti K."/>
            <person name="Lipzen A."/>
            <person name="Lombard V."/>
            <person name="Magnuson J."/>
            <person name="Maillard F."/>
            <person name="Murat C."/>
            <person name="Nolan M."/>
            <person name="Ohm R.A."/>
            <person name="Pangilinan J."/>
            <person name="Pereira M.F."/>
            <person name="Perotto S."/>
            <person name="Peter M."/>
            <person name="Pfister S."/>
            <person name="Riley R."/>
            <person name="Sitrit Y."/>
            <person name="Stielow J.B."/>
            <person name="Szollosi G."/>
            <person name="Zifcakova L."/>
            <person name="Stursova M."/>
            <person name="Spatafora J.W."/>
            <person name="Tedersoo L."/>
            <person name="Vaario L.M."/>
            <person name="Yamada A."/>
            <person name="Yan M."/>
            <person name="Wang P."/>
            <person name="Xu J."/>
            <person name="Bruns T."/>
            <person name="Baldrian P."/>
            <person name="Vilgalys R."/>
            <person name="Dunand C."/>
            <person name="Henrissat B."/>
            <person name="Grigoriev I.V."/>
            <person name="Hibbett D."/>
            <person name="Nagy L.G."/>
            <person name="Martin F.M."/>
        </authorList>
    </citation>
    <scope>NUCLEOTIDE SEQUENCE</scope>
    <source>
        <strain evidence="13">BED1</strain>
    </source>
</reference>
<keyword evidence="7" id="KW-0999">Mitochondrion inner membrane</keyword>
<accession>A0AAD4C2C9</accession>
<evidence type="ECO:0000256" key="3">
    <source>
        <dbReference type="ARBA" id="ARBA00008370"/>
    </source>
</evidence>
<evidence type="ECO:0000256" key="1">
    <source>
        <dbReference type="ARBA" id="ARBA00002490"/>
    </source>
</evidence>
<organism evidence="13 14">
    <name type="scientific">Boletus edulis BED1</name>
    <dbReference type="NCBI Taxonomy" id="1328754"/>
    <lineage>
        <taxon>Eukaryota</taxon>
        <taxon>Fungi</taxon>
        <taxon>Dikarya</taxon>
        <taxon>Basidiomycota</taxon>
        <taxon>Agaricomycotina</taxon>
        <taxon>Agaricomycetes</taxon>
        <taxon>Agaricomycetidae</taxon>
        <taxon>Boletales</taxon>
        <taxon>Boletineae</taxon>
        <taxon>Boletaceae</taxon>
        <taxon>Boletoideae</taxon>
        <taxon>Boletus</taxon>
    </lineage>
</organism>
<evidence type="ECO:0000256" key="10">
    <source>
        <dbReference type="ARBA" id="ARBA00023136"/>
    </source>
</evidence>
<evidence type="ECO:0000256" key="4">
    <source>
        <dbReference type="ARBA" id="ARBA00015368"/>
    </source>
</evidence>
<evidence type="ECO:0000313" key="14">
    <source>
        <dbReference type="Proteomes" id="UP001194468"/>
    </source>
</evidence>
<dbReference type="Pfam" id="PF14138">
    <property type="entry name" value="COX16"/>
    <property type="match status" value="1"/>
</dbReference>
<comment type="caution">
    <text evidence="13">The sequence shown here is derived from an EMBL/GenBank/DDBJ whole genome shotgun (WGS) entry which is preliminary data.</text>
</comment>
<dbReference type="AlphaFoldDB" id="A0AAD4C2C9"/>
<keyword evidence="6 12" id="KW-0812">Transmembrane</keyword>
<dbReference type="InterPro" id="IPR020164">
    <property type="entry name" value="Cyt_c_Oxase_assmbl_COX16"/>
</dbReference>
<keyword evidence="8 12" id="KW-1133">Transmembrane helix</keyword>
<feature type="region of interest" description="Disordered" evidence="11">
    <location>
        <begin position="96"/>
        <end position="124"/>
    </location>
</feature>
<dbReference type="PANTHER" id="PTHR17130">
    <property type="entry name" value="MITOCHONDRIAL OUTER MEMBRANE PROTEIN 25"/>
    <property type="match status" value="1"/>
</dbReference>
<keyword evidence="14" id="KW-1185">Reference proteome</keyword>
<evidence type="ECO:0000256" key="11">
    <source>
        <dbReference type="SAM" id="MobiDB-lite"/>
    </source>
</evidence>